<proteinExistence type="predicted"/>
<dbReference type="Proteomes" id="UP000008063">
    <property type="component" value="Unassembled WGS sequence"/>
</dbReference>
<name>F8Q3J2_SERL3</name>
<feature type="compositionally biased region" description="Basic and acidic residues" evidence="1">
    <location>
        <begin position="407"/>
        <end position="426"/>
    </location>
</feature>
<evidence type="ECO:0000313" key="2">
    <source>
        <dbReference type="EMBL" id="EGN97753.1"/>
    </source>
</evidence>
<feature type="compositionally biased region" description="Acidic residues" evidence="1">
    <location>
        <begin position="355"/>
        <end position="369"/>
    </location>
</feature>
<dbReference type="EMBL" id="GL945482">
    <property type="protein sequence ID" value="EGN97753.1"/>
    <property type="molecule type" value="Genomic_DNA"/>
</dbReference>
<feature type="compositionally biased region" description="Acidic residues" evidence="1">
    <location>
        <begin position="337"/>
        <end position="347"/>
    </location>
</feature>
<accession>F8Q3J2</accession>
<feature type="compositionally biased region" description="Low complexity" evidence="1">
    <location>
        <begin position="469"/>
        <end position="504"/>
    </location>
</feature>
<feature type="region of interest" description="Disordered" evidence="1">
    <location>
        <begin position="202"/>
        <end position="287"/>
    </location>
</feature>
<feature type="region of interest" description="Disordered" evidence="1">
    <location>
        <begin position="101"/>
        <end position="145"/>
    </location>
</feature>
<reference evidence="3" key="1">
    <citation type="journal article" date="2011" name="Science">
        <title>The plant cell wall-decomposing machinery underlies the functional diversity of forest fungi.</title>
        <authorList>
            <person name="Eastwood D.C."/>
            <person name="Floudas D."/>
            <person name="Binder M."/>
            <person name="Majcherczyk A."/>
            <person name="Schneider P."/>
            <person name="Aerts A."/>
            <person name="Asiegbu F.O."/>
            <person name="Baker S.E."/>
            <person name="Barry K."/>
            <person name="Bendiksby M."/>
            <person name="Blumentritt M."/>
            <person name="Coutinho P.M."/>
            <person name="Cullen D."/>
            <person name="de Vries R.P."/>
            <person name="Gathman A."/>
            <person name="Goodell B."/>
            <person name="Henrissat B."/>
            <person name="Ihrmark K."/>
            <person name="Kauserud H."/>
            <person name="Kohler A."/>
            <person name="LaButti K."/>
            <person name="Lapidus A."/>
            <person name="Lavin J.L."/>
            <person name="Lee Y.-H."/>
            <person name="Lindquist E."/>
            <person name="Lilly W."/>
            <person name="Lucas S."/>
            <person name="Morin E."/>
            <person name="Murat C."/>
            <person name="Oguiza J.A."/>
            <person name="Park J."/>
            <person name="Pisabarro A.G."/>
            <person name="Riley R."/>
            <person name="Rosling A."/>
            <person name="Salamov A."/>
            <person name="Schmidt O."/>
            <person name="Schmutz J."/>
            <person name="Skrede I."/>
            <person name="Stenlid J."/>
            <person name="Wiebenga A."/>
            <person name="Xie X."/>
            <person name="Kuees U."/>
            <person name="Hibbett D.S."/>
            <person name="Hoffmeister D."/>
            <person name="Hoegberg N."/>
            <person name="Martin F."/>
            <person name="Grigoriev I.V."/>
            <person name="Watkinson S.C."/>
        </authorList>
    </citation>
    <scope>NUCLEOTIDE SEQUENCE [LARGE SCALE GENOMIC DNA]</scope>
    <source>
        <strain evidence="3">strain S7.3</strain>
    </source>
</reference>
<feature type="compositionally biased region" description="Low complexity" evidence="1">
    <location>
        <begin position="7"/>
        <end position="21"/>
    </location>
</feature>
<evidence type="ECO:0000256" key="1">
    <source>
        <dbReference type="SAM" id="MobiDB-lite"/>
    </source>
</evidence>
<gene>
    <name evidence="2" type="ORF">SERLA73DRAFT_75394</name>
</gene>
<sequence length="504" mass="52664">MSSSKVTAQSANDAATTTNNDSNIMDVNLMMDASAQAHLVAALASSISTIGSELRSSITQSMQESRQEVRSDVQLIQSQVGRLETMVSLIMTHFNVPFPATRRTDPSVPAPARRRLSRRAASRPAEPAPVQLQAPAEPAQNPWHVPAFWDNRPSVRGLRREGAFYGVPSWTAMADVSGAPPSRIVSATNTQSVNVNANANANAGANAQSPNTSTTSTTTAEACAPASTQGTEKGNEECAKVQETKDQGGNTELKSPASPSKKRPRESCDDSTPAPTRTAAHGRISIPALVHPTAITLPALAPARTRSRSPSPSSASEYGSDSDSESPSGMMNVDGDSGSDDSDDDDDAKGAGVTEEIEEVVTLIEDDGNETMGPVQHLQPTQPIHPAQPTEPAQPAQPQAEGDEGDDTAREATPAKRRRLSVDAEPPRMPPLPPPPPPLYPLPPRPLAPAPAPVAPPPAPIAPAPAADPPRTTAVTPTTTTKPAPRALEPTCSPHPSTHTSPPA</sequence>
<dbReference type="HOGENOM" id="CLU_540968_0_0_1"/>
<feature type="region of interest" description="Disordered" evidence="1">
    <location>
        <begin position="299"/>
        <end position="504"/>
    </location>
</feature>
<feature type="compositionally biased region" description="Basic residues" evidence="1">
    <location>
        <begin position="112"/>
        <end position="121"/>
    </location>
</feature>
<organism evidence="3">
    <name type="scientific">Serpula lacrymans var. lacrymans (strain S7.3)</name>
    <name type="common">Dry rot fungus</name>
    <dbReference type="NCBI Taxonomy" id="936435"/>
    <lineage>
        <taxon>Eukaryota</taxon>
        <taxon>Fungi</taxon>
        <taxon>Dikarya</taxon>
        <taxon>Basidiomycota</taxon>
        <taxon>Agaricomycotina</taxon>
        <taxon>Agaricomycetes</taxon>
        <taxon>Agaricomycetidae</taxon>
        <taxon>Boletales</taxon>
        <taxon>Coniophorineae</taxon>
        <taxon>Serpulaceae</taxon>
        <taxon>Serpula</taxon>
    </lineage>
</organism>
<protein>
    <submittedName>
        <fullName evidence="2">Uncharacterized protein</fullName>
    </submittedName>
</protein>
<keyword evidence="3" id="KW-1185">Reference proteome</keyword>
<feature type="compositionally biased region" description="Pro residues" evidence="1">
    <location>
        <begin position="427"/>
        <end position="468"/>
    </location>
</feature>
<dbReference type="InParanoid" id="F8Q3J2"/>
<evidence type="ECO:0000313" key="3">
    <source>
        <dbReference type="Proteomes" id="UP000008063"/>
    </source>
</evidence>
<feature type="compositionally biased region" description="Low complexity" evidence="1">
    <location>
        <begin position="202"/>
        <end position="228"/>
    </location>
</feature>
<dbReference type="AlphaFoldDB" id="F8Q3J2"/>
<feature type="region of interest" description="Disordered" evidence="1">
    <location>
        <begin position="1"/>
        <end position="21"/>
    </location>
</feature>
<feature type="compositionally biased region" description="Low complexity" evidence="1">
    <location>
        <begin position="387"/>
        <end position="400"/>
    </location>
</feature>
<feature type="compositionally biased region" description="Low complexity" evidence="1">
    <location>
        <begin position="299"/>
        <end position="329"/>
    </location>
</feature>
<feature type="compositionally biased region" description="Basic and acidic residues" evidence="1">
    <location>
        <begin position="233"/>
        <end position="246"/>
    </location>
</feature>
<dbReference type="OMA" id="FNCATTI"/>